<name>A0A1J1IMF6_9DIPT</name>
<evidence type="ECO:0000313" key="2">
    <source>
        <dbReference type="Proteomes" id="UP000183832"/>
    </source>
</evidence>
<evidence type="ECO:0000313" key="1">
    <source>
        <dbReference type="EMBL" id="CRL01421.1"/>
    </source>
</evidence>
<dbReference type="EMBL" id="CVRI01000055">
    <property type="protein sequence ID" value="CRL01421.1"/>
    <property type="molecule type" value="Genomic_DNA"/>
</dbReference>
<dbReference type="AlphaFoldDB" id="A0A1J1IMF6"/>
<keyword evidence="2" id="KW-1185">Reference proteome</keyword>
<gene>
    <name evidence="1" type="ORF">CLUMA_CG014769</name>
</gene>
<sequence>MFVIVIIIITNNTTHYFTISSKQKELTRIWYLTDIWSVTFIDDDSVSFSDVSFFLAFTSLLEILATIKQRMKSQHLSKAIKT</sequence>
<reference evidence="1 2" key="1">
    <citation type="submission" date="2015-04" db="EMBL/GenBank/DDBJ databases">
        <authorList>
            <person name="Syromyatnikov M.Y."/>
            <person name="Popov V.N."/>
        </authorList>
    </citation>
    <scope>NUCLEOTIDE SEQUENCE [LARGE SCALE GENOMIC DNA]</scope>
</reference>
<protein>
    <submittedName>
        <fullName evidence="1">CLUMA_CG014769, isoform A</fullName>
    </submittedName>
</protein>
<accession>A0A1J1IMF6</accession>
<dbReference type="Proteomes" id="UP000183832">
    <property type="component" value="Unassembled WGS sequence"/>
</dbReference>
<proteinExistence type="predicted"/>
<organism evidence="1 2">
    <name type="scientific">Clunio marinus</name>
    <dbReference type="NCBI Taxonomy" id="568069"/>
    <lineage>
        <taxon>Eukaryota</taxon>
        <taxon>Metazoa</taxon>
        <taxon>Ecdysozoa</taxon>
        <taxon>Arthropoda</taxon>
        <taxon>Hexapoda</taxon>
        <taxon>Insecta</taxon>
        <taxon>Pterygota</taxon>
        <taxon>Neoptera</taxon>
        <taxon>Endopterygota</taxon>
        <taxon>Diptera</taxon>
        <taxon>Nematocera</taxon>
        <taxon>Chironomoidea</taxon>
        <taxon>Chironomidae</taxon>
        <taxon>Clunio</taxon>
    </lineage>
</organism>